<name>A0A1X2DI08_MYCSZ</name>
<accession>A0A1X2DI08</accession>
<dbReference type="EMBL" id="LQPW01000178">
    <property type="protein sequence ID" value="ORW87803.1"/>
    <property type="molecule type" value="Genomic_DNA"/>
</dbReference>
<evidence type="ECO:0000313" key="1">
    <source>
        <dbReference type="EMBL" id="ORW87803.1"/>
    </source>
</evidence>
<organism evidence="1 2">
    <name type="scientific">Mycobacterium szulgai</name>
    <dbReference type="NCBI Taxonomy" id="1787"/>
    <lineage>
        <taxon>Bacteria</taxon>
        <taxon>Bacillati</taxon>
        <taxon>Actinomycetota</taxon>
        <taxon>Actinomycetes</taxon>
        <taxon>Mycobacteriales</taxon>
        <taxon>Mycobacteriaceae</taxon>
        <taxon>Mycobacterium</taxon>
    </lineage>
</organism>
<proteinExistence type="predicted"/>
<dbReference type="AlphaFoldDB" id="A0A1X2DI08"/>
<evidence type="ECO:0008006" key="3">
    <source>
        <dbReference type="Google" id="ProtNLM"/>
    </source>
</evidence>
<evidence type="ECO:0000313" key="2">
    <source>
        <dbReference type="Proteomes" id="UP000193317"/>
    </source>
</evidence>
<gene>
    <name evidence="1" type="ORF">AWC27_15665</name>
</gene>
<dbReference type="InterPro" id="IPR018490">
    <property type="entry name" value="cNMP-bd_dom_sf"/>
</dbReference>
<dbReference type="RefSeq" id="WP_085674527.1">
    <property type="nucleotide sequence ID" value="NZ_JACKRU010000394.1"/>
</dbReference>
<sequence>MTRPDSEPPLDSLLAPRIRELLEQNYYSKVNASLTLEEAATDPGFLKDPLSHLALFTDHGVIHARDIANRIVGVIGNVLGVKISERTPLRRQRMTSYGCLLAYVHDIGMSDVNPFGRIVHAEFAAQEPFGPAFDEIVDILWTENTGNLAWHVLRMTSAGIIEGPPQRILRELTALAYAHSKSAVPAAKLDDTTSLRDLMRFVLSHPLEALYHQKLRNKARTEDERAHHEAALQQVGGASALHEHRKALLDRHYADFDGTAFSWLQATDPEAREFVLDVIDTIRCLRCADALRQRGTHLRTSGSYQIFIDQKTANAVYALHDRDGRTFLLEADNALNAGEANIEISEITPEGDLRLAFFHGSFGSDEAMRRAVRNAAVVVDDIQSDVVESFAGVAGANHTRVLLEHTDDNPDFAPLVADIVVARSPGLTGRVLCVPSLRSAPEPERRRFLAASAIEWDREQRITLLRNVARRGYKTDHIDPDLGFCNARLGHLSPGECLTEVGARATFVYIPLAPGLCGHPSGGYDSFCVHPWEPLGITGVIRGDVRNATVVAESDVDVLILPKDVYLDHWHRNYTAAEFCDLMRTFSDAQP</sequence>
<dbReference type="Proteomes" id="UP000193317">
    <property type="component" value="Unassembled WGS sequence"/>
</dbReference>
<dbReference type="SUPFAM" id="SSF51206">
    <property type="entry name" value="cAMP-binding domain-like"/>
    <property type="match status" value="1"/>
</dbReference>
<reference evidence="1 2" key="1">
    <citation type="submission" date="2016-01" db="EMBL/GenBank/DDBJ databases">
        <title>The new phylogeny of the genus Mycobacterium.</title>
        <authorList>
            <person name="Tarcisio F."/>
            <person name="Conor M."/>
            <person name="Antonella G."/>
            <person name="Elisabetta G."/>
            <person name="Giulia F.S."/>
            <person name="Sara T."/>
            <person name="Anna F."/>
            <person name="Clotilde B."/>
            <person name="Roberto B."/>
            <person name="Veronica D.S."/>
            <person name="Fabio R."/>
            <person name="Monica P."/>
            <person name="Olivier J."/>
            <person name="Enrico T."/>
            <person name="Nicola S."/>
        </authorList>
    </citation>
    <scope>NUCLEOTIDE SEQUENCE [LARGE SCALE GENOMIC DNA]</scope>
    <source>
        <strain evidence="1 2">DSM 44166</strain>
    </source>
</reference>
<keyword evidence="2" id="KW-1185">Reference proteome</keyword>
<comment type="caution">
    <text evidence="1">The sequence shown here is derived from an EMBL/GenBank/DDBJ whole genome shotgun (WGS) entry which is preliminary data.</text>
</comment>
<protein>
    <recommendedName>
        <fullName evidence="3">Cyclic nucleotide-binding domain-containing protein</fullName>
    </recommendedName>
</protein>
<dbReference type="OrthoDB" id="4651208at2"/>